<feature type="domain" description="ILEI/PANDER" evidence="3">
    <location>
        <begin position="2162"/>
        <end position="2251"/>
    </location>
</feature>
<dbReference type="EMBL" id="CP002080">
    <property type="protein sequence ID" value="ADI90465.1"/>
    <property type="molecule type" value="Genomic_DNA"/>
</dbReference>
<accession>A0AAN0UCV7</accession>
<evidence type="ECO:0000259" key="3">
    <source>
        <dbReference type="Pfam" id="PF15711"/>
    </source>
</evidence>
<dbReference type="Pfam" id="PF09327">
    <property type="entry name" value="Phage_Tail_Tip"/>
    <property type="match status" value="1"/>
</dbReference>
<proteinExistence type="predicted"/>
<protein>
    <submittedName>
        <fullName evidence="4">Carbohydrate binding domain protein</fullName>
    </submittedName>
</protein>
<evidence type="ECO:0000313" key="5">
    <source>
        <dbReference type="Proteomes" id="UP000000392"/>
    </source>
</evidence>
<dbReference type="InterPro" id="IPR015406">
    <property type="entry name" value="GpJ_CSF"/>
</dbReference>
<evidence type="ECO:0000259" key="2">
    <source>
        <dbReference type="Pfam" id="PF09327"/>
    </source>
</evidence>
<dbReference type="Proteomes" id="UP000000392">
    <property type="component" value="Chromosome"/>
</dbReference>
<name>A0AAN0UCV7_ACISD</name>
<dbReference type="Pfam" id="PF15711">
    <property type="entry name" value="ILEI"/>
    <property type="match status" value="1"/>
</dbReference>
<gene>
    <name evidence="4" type="ordered locus">AOLE_07870</name>
</gene>
<dbReference type="PANTHER" id="PTHR45615:SF66">
    <property type="entry name" value="CARD DOMAIN-CONTAINING PROTEIN"/>
    <property type="match status" value="1"/>
</dbReference>
<reference evidence="4 5" key="1">
    <citation type="journal article" date="2010" name="J. Bacteriol.">
        <title>Complete genome sequence of the diesel-degrading Acinetobacter sp. strain DR1.</title>
        <authorList>
            <person name="Jung J."/>
            <person name="Baek J.H."/>
            <person name="Park W."/>
        </authorList>
    </citation>
    <scope>NUCLEOTIDE SEQUENCE [LARGE SCALE GENOMIC DNA]</scope>
    <source>
        <strain evidence="5">JCM 16667 / KCTC 23045 / DR1</strain>
    </source>
</reference>
<evidence type="ECO:0000313" key="4">
    <source>
        <dbReference type="EMBL" id="ADI90465.1"/>
    </source>
</evidence>
<dbReference type="KEGG" id="acd:AOLE_07870"/>
<keyword evidence="1" id="KW-0175">Coiled coil</keyword>
<dbReference type="Gene3D" id="2.60.120.260">
    <property type="entry name" value="Galactose-binding domain-like"/>
    <property type="match status" value="1"/>
</dbReference>
<dbReference type="InterPro" id="IPR039477">
    <property type="entry name" value="ILEI/PANDER_dom"/>
</dbReference>
<feature type="domain" description="Tip attachment protein J central straight fiber" evidence="2">
    <location>
        <begin position="3566"/>
        <end position="3637"/>
    </location>
</feature>
<organism evidence="4 5">
    <name type="scientific">Acinetobacter oleivorans (strain JCM 16667 / KCTC 23045 / DR1)</name>
    <dbReference type="NCBI Taxonomy" id="436717"/>
    <lineage>
        <taxon>Bacteria</taxon>
        <taxon>Pseudomonadati</taxon>
        <taxon>Pseudomonadota</taxon>
        <taxon>Gammaproteobacteria</taxon>
        <taxon>Moraxellales</taxon>
        <taxon>Moraxellaceae</taxon>
        <taxon>Acinetobacter</taxon>
    </lineage>
</organism>
<dbReference type="PROSITE" id="PS52031">
    <property type="entry name" value="GG_LECTIN"/>
    <property type="match status" value="1"/>
</dbReference>
<evidence type="ECO:0000256" key="1">
    <source>
        <dbReference type="SAM" id="Coils"/>
    </source>
</evidence>
<sequence length="3695" mass="400558">MNGSKRAKILSYNAKGRTAQVHIHGLTDGASEGITATFAYPVGDSDLDTEIQIVDGEDVYVFFENGNEERPVIHSYVSHGDGAIIGVRRIRQDNIEFISKENLKVDSGTTVSIKTPLMNVQANTQQTGNSTLTGNSSVVGDTSVAGNSAVAGSMAVGTTLTVAGIPIDPKAFQGALQDAIDKLEELKEELKEQGEKIDENKDQVSQEIDEKIKEVEELIENIKDSDAYKLLEEGINHIDEEVQKIHDQVKEVGKEAQSKIDEVRAYIDQEIIDTKLIVEQHTNDANLRLDEANQRIDQSVQANEAMVADAQQRAIRAEKELDDKIGFIKSETDSIIADVRSDSDEIRLVAENAKKVADQEIIDRKKQVDEALIVVDQTKAALKQDIDQNLIKAGQMVDAAKLAMGEQTNTLINQKIEPIVSQTESTVKRVDQVAAQYVDLDKKVTTGFLAEAEARANDKEAITQSFELKFSEMQNELGKSTALISEESKTRAAQDKAFTEQISSAQSQIGDNKAAINSVERTVVELDKSVAEKTGQLQASLDTANGNILNANDLARMQSLGKPLRDDPTFKESNNLTAYVNQAGATYTRQVKSADNPTTSTHEILIRSTGLLGSGWYPNTPLLSAAPNKTFLVKQIIKIPVGLKLQPYGNSLGTGGFLKVMGNAEGTGKFEIYYSVIKCGPDIGSTIQGHFRPINSINPPVASVEKPVDVIVASYEVWDVTTVNDTIPKTWRDQVTGNASYIEKVEASVKLVDDKVVSEAQKLVELKTDYNSNKTKTDSNLATITKSVSDGDKALSLRIDQTKADLEEADRQSNANIQEVTESLAEFEQATTTKFSSLDTSISKENLKVQGQIIDVQKSVSTLEDNTNIKISGLTSSIKSTDDVAKLAFDNAAQAQQTGTTAVKATEALAQNLLSLKSQTQVTTGVRAVATAKGIDDWTTWRTTGEAKVIQDAEALGGYILELGNNAGNDEAWVHWKEFVKINPETLYRVRARFRRVSGETGSIYVGVACKTADQTKYVTTTNNLAADMGSSNYLLSAVKPNLGEWQEVVMYLKGKSTGAATGIGTIDNPRTFPAQAEYYAPMFIGNYSAQPGISQLNFIIIEDNNSLASANDSTATANDLFKTATNRTDAEAERTSELEARVENAETGIKTNAQAITKTATKSDLDSAMSRVSTDITAAVQNIKVGGVNVVANSEAPRSSTAATSREYFMYERSKELKAFYDENLDKPVTISFEMSVPVVGAVLVYSSNGSAHNFSTPVTATKANEFQKYEVTVFPKLHTGSTIESTIEFYGTYTTGRIPTIQKLQIEAGNKATAWSPSPRDIQSSLSANAENIKVAQAELKKQGDTLSTQSIDISKLRNDLTLTNTEVGKKASSEALETTKSEVKEQAGQIKAVTEQSNTLSANLSKSAPAGTNLLINSNIAGTYNGTAYPHHIYKMGEDWEVGSKYTLIWCAEHMRGAGDTNSNLAVYAGGGNQFIQQIINTTGKLVSKITFTKTSAGIGKGIHFYMLNKPTADKNSVGTIYWAVLVKGEFITTDSWIASPYDFNAAFDQVSANLTEFKQTYVTERDALAQRTSKLEVGMTDVEKNIFNTAQALNNYATNAKLDEVTASQTKNFNTSLTKLDESIKAENDSDSLIPDYNLANPDKWISHYGYDMKQYFKTTTTGKVGNTVFRKDTTVPVNCFNYSLSAVPNDRTYRISFWVRCSSDSNGSLSIPVMYGYADGLWTIARYSAVSIPAAQLPAKDGNWYFVSTTANFTSNTIIQQLRFGIALGHTGTSGWWEVQGYKVSPVLNESDIDSTIVKSSILIDYSSKSDTTKAISAATESLEAKFRQKFGDLWTNSSATLDSTRYTKTETNQAIAEESKIIKAAISTSGGDNIIKNGDFSKPLEISNWRQNAVVAGSLFEVYKDSNWITWGHFKSTNTTTNFKGFIETITLAEGLEANQKYTLSFKAKSLTAAQTQIFLIIHRRDAAGSNNQIGTTWNNISTDKEVLCTYTFDTNLVDLQYINVILYAQIGFAPDFLIREVQIEKGELATGFRKNPRELEKGLEANATAIEGTKADVKKNGEQIASISENYVTLKSAVDNNKLSADGKFQEINSTISDNQQNTTQSITNLESGYKQLNQDLGQVFNYRVYSCGWNGFFTGIKNLKGEIKSVASARGFSVHVLAADGSIATSTRYDTYAAIANATAMSNAIAAIPNDTFVIVTNYDSIGVNIATVKNALVSLGANPFTIDQITGRDAYILVGQKGIGSGRGIELHSTPDTGPNGAKQIMLAVQVVSGIPIGLANNSGNLQKVLENHAQILQEKITRSDAKEVFAEEIKVFKAQLDILRYSEENWILLGDDTKNLSIATGTNRTVAVWELQYKHKEIPIDKGDPIVARIKYTAAAGLVGATCSIQFHGATYSIGLPSFIVAATGEIELTGIFPSDVKATAFEAIPLGLRFDNAPSGGTFTITNMFISRGNSAPNFKGGFRSSLKQNAQFVEDTFIKADANKGVIVQQINQYDAGVPGGLSTVVKTTKATADQTSQDLATLKNTEISQLQTSTNNLGSALENTTMLAMMITNGKLLQGDVNFKKGNNGVSVYNNAGNGNVTVARVAKSADNPTTSTHELEIKTIGAANPTWGGFFQLVYGRANAVFVIKYLIKLPIGYKLVIAGNSMGTGAIERFVGSAEGTGKFETYIRLIKCGATGSFSNSGHLYVSGGSTPTSAAPLVWTLAQIEQYDVTDYASADPTLQDFVSTATTSLSTLTNFKETWAAQLTEMSSKLDSKNSAYILNADITNTTIDRAIAASSQKLTSEYTTAMSVQPLSSGVGKIFANPLTWRQQITTTGTLVIKTPITINAYMTKIKISGYNYNNKEDNTFDMDLAFYAYTSTTPFYQNMTARSFGITVDESNAITKGLALALDSNNKVCILITKKDAWSYPAITVESATITHTNPPDYFKDGWSAAIETDLTVYKSVTPFTVTSAMETTAGSQAKVDVPMSQLSDIAADNKLTAVEKKQAKLVWDTLYQTDTNLRAEAVTYGISSTAYATAFSTLNTYLAALFANMNVTSTIDRNQFITNFANVHNARQELVRLISEKAKSLADSAQNSANSKSKTFTAQPTIPYAQGDIWKNGTTVSVATVGRTSGAFTASDWTKVGDITSENTSADTVKVNGVLSATVTANAAAGKQIADDVMSDLVITPTEKSALYNSYKDMESNFNRLQNLANPWGISVTAAQTAWDNLNNVSPKFFTDIISTTTTKTTLTSAQRDSLKGRINIFYTEVAKLDKAVNEYLNKAAADAKDLAATTKATLERDYLTSSKTNEAIASSTERMTALYSANSQKIMASVLDTWFKDWLNKTPSGNKAEMTIVADATCRGGYALRIGNNSGNDEAWINWFASLPIDDNKYYRVKYRFRRVSGTGVVYVGASCQNATKTKYVAQDNTEINDVGSSHYLVAGTAPALGTWITGTAYFKGRSAGASSGAGTLLSPKTFANKAAFFTPVFIGNYSGKAGEVDLDFIDIEDADNIADFESFKTTYTTEVGSYAGALQTLVSVYGNNAVKLKSQADLIDGIKGKYVFGMDNNGVFSGMSMATEQTNGTVFSSIGFQADRIFFTTGSSSTKYMPFIIQDNQVIMNSDVFIKNLTAANFKVKSLTADLFNVDKLSAIAGELGTLTTYKDPAKPTGARMVLSGSLITVYDDNNVVRVKLGLW</sequence>
<feature type="coiled-coil region" evidence="1">
    <location>
        <begin position="173"/>
        <end position="225"/>
    </location>
</feature>
<dbReference type="PANTHER" id="PTHR45615">
    <property type="entry name" value="MYOSIN HEAVY CHAIN, NON-MUSCLE"/>
    <property type="match status" value="1"/>
</dbReference>